<dbReference type="Gene3D" id="3.40.50.2000">
    <property type="entry name" value="Glycogen Phosphorylase B"/>
    <property type="match status" value="2"/>
</dbReference>
<keyword evidence="3" id="KW-0808">Transferase</keyword>
<dbReference type="PANTHER" id="PTHR12526">
    <property type="entry name" value="GLYCOSYLTRANSFERASE"/>
    <property type="match status" value="1"/>
</dbReference>
<dbReference type="RefSeq" id="WP_005867691.1">
    <property type="nucleotide sequence ID" value="NZ_AP019729.1"/>
</dbReference>
<evidence type="ECO:0000313" key="4">
    <source>
        <dbReference type="Proteomes" id="UP000461276"/>
    </source>
</evidence>
<dbReference type="EMBL" id="WKMY01000010">
    <property type="protein sequence ID" value="MRY94462.1"/>
    <property type="molecule type" value="Genomic_DNA"/>
</dbReference>
<accession>A0A6I0U0H2</accession>
<dbReference type="InterPro" id="IPR001296">
    <property type="entry name" value="Glyco_trans_1"/>
</dbReference>
<dbReference type="SUPFAM" id="SSF53756">
    <property type="entry name" value="UDP-Glycosyltransferase/glycogen phosphorylase"/>
    <property type="match status" value="1"/>
</dbReference>
<reference evidence="2" key="2">
    <citation type="submission" date="2023-01" db="EMBL/GenBank/DDBJ databases">
        <title>Human gut microbiome strain richness.</title>
        <authorList>
            <person name="Chen-Liaw A."/>
        </authorList>
    </citation>
    <scope>NUCLEOTIDE SEQUENCE</scope>
    <source>
        <strain evidence="2">RTP21484st1_E5_RTP21484_190118</strain>
    </source>
</reference>
<dbReference type="Proteomes" id="UP001210126">
    <property type="component" value="Unassembled WGS sequence"/>
</dbReference>
<dbReference type="PANTHER" id="PTHR12526:SF630">
    <property type="entry name" value="GLYCOSYLTRANSFERASE"/>
    <property type="match status" value="1"/>
</dbReference>
<evidence type="ECO:0000259" key="1">
    <source>
        <dbReference type="Pfam" id="PF00534"/>
    </source>
</evidence>
<evidence type="ECO:0000313" key="3">
    <source>
        <dbReference type="EMBL" id="MRY94462.1"/>
    </source>
</evidence>
<dbReference type="AlphaFoldDB" id="A0A6I0U0H2"/>
<organism evidence="3 4">
    <name type="scientific">Parabacteroides distasonis</name>
    <dbReference type="NCBI Taxonomy" id="823"/>
    <lineage>
        <taxon>Bacteria</taxon>
        <taxon>Pseudomonadati</taxon>
        <taxon>Bacteroidota</taxon>
        <taxon>Bacteroidia</taxon>
        <taxon>Bacteroidales</taxon>
        <taxon>Tannerellaceae</taxon>
        <taxon>Parabacteroides</taxon>
    </lineage>
</organism>
<gene>
    <name evidence="3" type="ORF">GKD67_14750</name>
    <name evidence="2" type="ORF">PN599_04485</name>
</gene>
<keyword evidence="2" id="KW-0328">Glycosyltransferase</keyword>
<feature type="domain" description="Glycosyl transferase family 1" evidence="1">
    <location>
        <begin position="165"/>
        <end position="319"/>
    </location>
</feature>
<protein>
    <submittedName>
        <fullName evidence="3">Glycosyltransferase</fullName>
        <ecNumber evidence="2">2.4.-.-</ecNumber>
    </submittedName>
</protein>
<name>A0A6I0U0H2_PARDI</name>
<proteinExistence type="predicted"/>
<dbReference type="GO" id="GO:0016757">
    <property type="term" value="F:glycosyltransferase activity"/>
    <property type="evidence" value="ECO:0007669"/>
    <property type="project" value="UniProtKB-KW"/>
</dbReference>
<dbReference type="EC" id="2.4.-.-" evidence="2"/>
<dbReference type="Proteomes" id="UP000461276">
    <property type="component" value="Unassembled WGS sequence"/>
</dbReference>
<evidence type="ECO:0000313" key="2">
    <source>
        <dbReference type="EMBL" id="MDB9004259.1"/>
    </source>
</evidence>
<sequence length="343" mass="39308">MNRLTFIGSIQLNSPSTGGGVQTKNQHFLRYILSKNVDCRVFDTWKKKSVLSLIMSLIYIVRTKRSEPIILSISTRGAYYIAKILNLTHLKRRIFYWVAGGDLAIDLKNVSLKNRRVYDVFTKVVVQCNYLKRDLEELSITNCAMVPNFKPVIFKPTIDKAIFEKIRFVYFSRVLIQKGIEEIIQAFKSLDNKNICLDIYGTLVPPYDEGYFKDFYYLNINYKGFLDVSVEDGYKQLSEYDVLLFPTYFKGEGFPGTLLDAFIAGVPVIASDFHANGEVLVDGYNGLLIPPKDAVALSTAMNRLISDIDLRKKLRKNAILTAREYDVEMILDEAFARLKIFED</sequence>
<dbReference type="Pfam" id="PF00534">
    <property type="entry name" value="Glycos_transf_1"/>
    <property type="match status" value="1"/>
</dbReference>
<dbReference type="EMBL" id="JAQMPJ010000002">
    <property type="protein sequence ID" value="MDB9004259.1"/>
    <property type="molecule type" value="Genomic_DNA"/>
</dbReference>
<reference evidence="3 4" key="1">
    <citation type="journal article" date="2019" name="Nat. Med.">
        <title>A library of human gut bacterial isolates paired with longitudinal multiomics data enables mechanistic microbiome research.</title>
        <authorList>
            <person name="Poyet M."/>
            <person name="Groussin M."/>
            <person name="Gibbons S.M."/>
            <person name="Avila-Pacheco J."/>
            <person name="Jiang X."/>
            <person name="Kearney S.M."/>
            <person name="Perrotta A.R."/>
            <person name="Berdy B."/>
            <person name="Zhao S."/>
            <person name="Lieberman T.D."/>
            <person name="Swanson P.K."/>
            <person name="Smith M."/>
            <person name="Roesemann S."/>
            <person name="Alexander J.E."/>
            <person name="Rich S.A."/>
            <person name="Livny J."/>
            <person name="Vlamakis H."/>
            <person name="Clish C."/>
            <person name="Bullock K."/>
            <person name="Deik A."/>
            <person name="Scott J."/>
            <person name="Pierce K.A."/>
            <person name="Xavier R.J."/>
            <person name="Alm E.J."/>
        </authorList>
    </citation>
    <scope>NUCLEOTIDE SEQUENCE [LARGE SCALE GENOMIC DNA]</scope>
    <source>
        <strain evidence="3 4">BIOML-A9</strain>
    </source>
</reference>
<comment type="caution">
    <text evidence="3">The sequence shown here is derived from an EMBL/GenBank/DDBJ whole genome shotgun (WGS) entry which is preliminary data.</text>
</comment>